<organism evidence="2 3">
    <name type="scientific">Pseudodonghicola xiamenensis</name>
    <dbReference type="NCBI Taxonomy" id="337702"/>
    <lineage>
        <taxon>Bacteria</taxon>
        <taxon>Pseudomonadati</taxon>
        <taxon>Pseudomonadota</taxon>
        <taxon>Alphaproteobacteria</taxon>
        <taxon>Rhodobacterales</taxon>
        <taxon>Paracoccaceae</taxon>
        <taxon>Pseudodonghicola</taxon>
    </lineage>
</organism>
<name>A0A8J3H6G4_9RHOB</name>
<dbReference type="InterPro" id="IPR000835">
    <property type="entry name" value="HTH_MarR-typ"/>
</dbReference>
<proteinExistence type="predicted"/>
<dbReference type="GO" id="GO:0003700">
    <property type="term" value="F:DNA-binding transcription factor activity"/>
    <property type="evidence" value="ECO:0007669"/>
    <property type="project" value="InterPro"/>
</dbReference>
<evidence type="ECO:0000259" key="1">
    <source>
        <dbReference type="PROSITE" id="PS50995"/>
    </source>
</evidence>
<dbReference type="PANTHER" id="PTHR33164">
    <property type="entry name" value="TRANSCRIPTIONAL REGULATOR, MARR FAMILY"/>
    <property type="match status" value="1"/>
</dbReference>
<keyword evidence="3" id="KW-1185">Reference proteome</keyword>
<evidence type="ECO:0000313" key="2">
    <source>
        <dbReference type="EMBL" id="GHG84126.1"/>
    </source>
</evidence>
<gene>
    <name evidence="2" type="ORF">GCM10010961_09860</name>
</gene>
<evidence type="ECO:0000313" key="3">
    <source>
        <dbReference type="Proteomes" id="UP000611500"/>
    </source>
</evidence>
<protein>
    <recommendedName>
        <fullName evidence="1">HTH marR-type domain-containing protein</fullName>
    </recommendedName>
</protein>
<dbReference type="PANTHER" id="PTHR33164:SF94">
    <property type="entry name" value="TRANSCRIPTIONAL REGULATORY PROTEIN-RELATED"/>
    <property type="match status" value="1"/>
</dbReference>
<dbReference type="GO" id="GO:0006950">
    <property type="term" value="P:response to stress"/>
    <property type="evidence" value="ECO:0007669"/>
    <property type="project" value="TreeGrafter"/>
</dbReference>
<dbReference type="PRINTS" id="PR00598">
    <property type="entry name" value="HTHMARR"/>
</dbReference>
<dbReference type="InterPro" id="IPR036388">
    <property type="entry name" value="WH-like_DNA-bd_sf"/>
</dbReference>
<reference evidence="2" key="1">
    <citation type="journal article" date="2014" name="Int. J. Syst. Evol. Microbiol.">
        <title>Complete genome sequence of Corynebacterium casei LMG S-19264T (=DSM 44701T), isolated from a smear-ripened cheese.</title>
        <authorList>
            <consortium name="US DOE Joint Genome Institute (JGI-PGF)"/>
            <person name="Walter F."/>
            <person name="Albersmeier A."/>
            <person name="Kalinowski J."/>
            <person name="Ruckert C."/>
        </authorList>
    </citation>
    <scope>NUCLEOTIDE SEQUENCE</scope>
    <source>
        <strain evidence="2">CGMCC 1.7081</strain>
    </source>
</reference>
<dbReference type="SUPFAM" id="SSF46785">
    <property type="entry name" value="Winged helix' DNA-binding domain"/>
    <property type="match status" value="1"/>
</dbReference>
<reference evidence="2" key="2">
    <citation type="submission" date="2020-09" db="EMBL/GenBank/DDBJ databases">
        <authorList>
            <person name="Sun Q."/>
            <person name="Zhou Y."/>
        </authorList>
    </citation>
    <scope>NUCLEOTIDE SEQUENCE</scope>
    <source>
        <strain evidence="2">CGMCC 1.7081</strain>
    </source>
</reference>
<dbReference type="Proteomes" id="UP000611500">
    <property type="component" value="Unassembled WGS sequence"/>
</dbReference>
<feature type="domain" description="HTH marR-type" evidence="1">
    <location>
        <begin position="48"/>
        <end position="206"/>
    </location>
</feature>
<accession>A0A8J3H6G4</accession>
<dbReference type="SMART" id="SM00347">
    <property type="entry name" value="HTH_MARR"/>
    <property type="match status" value="1"/>
</dbReference>
<sequence>MFVASMYVQLAITCQQHVIVFTIRGRGCSLEDGPIAERNEALAEFLKNAGIDREITRAALEIDATLQRWRRRVNKRELGIAALKALGLEEEIDLAQLDVLMATDAPGKEFGCEEEPETMVSTIATRLRIDPSRASRLVSELIAKGLALRTVSQMDARRTIVELTERGAAIVEAVRRFKFLVMGEFLSGWTAEEIETFIPLFNRFAAWTSDAGAVGPDRFPEEIGEIAARLRTISAVS</sequence>
<dbReference type="InterPro" id="IPR036390">
    <property type="entry name" value="WH_DNA-bd_sf"/>
</dbReference>
<dbReference type="PROSITE" id="PS50995">
    <property type="entry name" value="HTH_MARR_2"/>
    <property type="match status" value="1"/>
</dbReference>
<dbReference type="InterPro" id="IPR039422">
    <property type="entry name" value="MarR/SlyA-like"/>
</dbReference>
<dbReference type="AlphaFoldDB" id="A0A8J3H6G4"/>
<dbReference type="Gene3D" id="1.10.10.10">
    <property type="entry name" value="Winged helix-like DNA-binding domain superfamily/Winged helix DNA-binding domain"/>
    <property type="match status" value="1"/>
</dbReference>
<comment type="caution">
    <text evidence="2">The sequence shown here is derived from an EMBL/GenBank/DDBJ whole genome shotgun (WGS) entry which is preliminary data.</text>
</comment>
<dbReference type="EMBL" id="BNAP01000003">
    <property type="protein sequence ID" value="GHG84126.1"/>
    <property type="molecule type" value="Genomic_DNA"/>
</dbReference>